<dbReference type="GO" id="GO:0015144">
    <property type="term" value="F:carbohydrate transmembrane transporter activity"/>
    <property type="evidence" value="ECO:0007669"/>
    <property type="project" value="InterPro"/>
</dbReference>
<keyword evidence="5" id="KW-0812">Transmembrane</keyword>
<organism evidence="8 9">
    <name type="scientific">Weissella viridescens</name>
    <name type="common">Lactobacillus viridescens</name>
    <dbReference type="NCBI Taxonomy" id="1629"/>
    <lineage>
        <taxon>Bacteria</taxon>
        <taxon>Bacillati</taxon>
        <taxon>Bacillota</taxon>
        <taxon>Bacilli</taxon>
        <taxon>Lactobacillales</taxon>
        <taxon>Lactobacillaceae</taxon>
        <taxon>Weissella</taxon>
    </lineage>
</organism>
<evidence type="ECO:0000256" key="1">
    <source>
        <dbReference type="ARBA" id="ARBA00004651"/>
    </source>
</evidence>
<evidence type="ECO:0000256" key="7">
    <source>
        <dbReference type="ARBA" id="ARBA00023136"/>
    </source>
</evidence>
<accession>A0A380NW81</accession>
<evidence type="ECO:0000256" key="3">
    <source>
        <dbReference type="ARBA" id="ARBA00022448"/>
    </source>
</evidence>
<evidence type="ECO:0000256" key="6">
    <source>
        <dbReference type="ARBA" id="ARBA00022989"/>
    </source>
</evidence>
<protein>
    <submittedName>
        <fullName evidence="8">Glucose uptake permease</fullName>
    </submittedName>
</protein>
<keyword evidence="3" id="KW-0813">Transport</keyword>
<evidence type="ECO:0000313" key="8">
    <source>
        <dbReference type="EMBL" id="SUP52231.1"/>
    </source>
</evidence>
<reference evidence="8 9" key="1">
    <citation type="submission" date="2018-06" db="EMBL/GenBank/DDBJ databases">
        <authorList>
            <consortium name="Pathogen Informatics"/>
            <person name="Doyle S."/>
        </authorList>
    </citation>
    <scope>NUCLEOTIDE SEQUENCE [LARGE SCALE GENOMIC DNA]</scope>
    <source>
        <strain evidence="8 9">NCTC13645</strain>
    </source>
</reference>
<gene>
    <name evidence="8" type="ORF">NCTC13645_00104</name>
</gene>
<proteinExistence type="inferred from homology"/>
<comment type="subcellular location">
    <subcellularLocation>
        <location evidence="1">Cell membrane</location>
        <topology evidence="1">Multi-pass membrane protein</topology>
    </subcellularLocation>
</comment>
<dbReference type="Proteomes" id="UP000254621">
    <property type="component" value="Unassembled WGS sequence"/>
</dbReference>
<keyword evidence="6" id="KW-1133">Transmembrane helix</keyword>
<dbReference type="GO" id="GO:0005886">
    <property type="term" value="C:plasma membrane"/>
    <property type="evidence" value="ECO:0007669"/>
    <property type="project" value="UniProtKB-SubCell"/>
</dbReference>
<keyword evidence="7" id="KW-0472">Membrane</keyword>
<comment type="similarity">
    <text evidence="2">Belongs to the GRP transporter (TC 2.A.7.5) family.</text>
</comment>
<evidence type="ECO:0000256" key="4">
    <source>
        <dbReference type="ARBA" id="ARBA00022597"/>
    </source>
</evidence>
<evidence type="ECO:0000256" key="2">
    <source>
        <dbReference type="ARBA" id="ARBA00006117"/>
    </source>
</evidence>
<keyword evidence="4" id="KW-0762">Sugar transport</keyword>
<dbReference type="InterPro" id="IPR010651">
    <property type="entry name" value="Sugar_transport"/>
</dbReference>
<dbReference type="EMBL" id="UHIV01000001">
    <property type="protein sequence ID" value="SUP52231.1"/>
    <property type="molecule type" value="Genomic_DNA"/>
</dbReference>
<dbReference type="AlphaFoldDB" id="A0A380NW81"/>
<name>A0A380NW81_WEIVI</name>
<evidence type="ECO:0000256" key="5">
    <source>
        <dbReference type="ARBA" id="ARBA00022692"/>
    </source>
</evidence>
<dbReference type="Pfam" id="PF06800">
    <property type="entry name" value="Sugar_transport"/>
    <property type="match status" value="1"/>
</dbReference>
<evidence type="ECO:0000313" key="9">
    <source>
        <dbReference type="Proteomes" id="UP000254621"/>
    </source>
</evidence>
<sequence>MVGFVSGLFWAIGTAGQFVAFKKLGVSVGNPVSTASQIALNALMAASVWENGRMERCGSSDY</sequence>